<dbReference type="Gene3D" id="3.40.50.200">
    <property type="entry name" value="Peptidase S8/S53 domain"/>
    <property type="match status" value="1"/>
</dbReference>
<comment type="cofactor">
    <cofactor evidence="11">
        <name>Ca(2+)</name>
        <dbReference type="ChEBI" id="CHEBI:29108"/>
    </cofactor>
    <text evidence="11">Binds 1 Ca(2+) ion per subunit.</text>
</comment>
<reference evidence="15 16" key="1">
    <citation type="journal article" date="2018" name="Evol. Lett.">
        <title>Horizontal gene cluster transfer increased hallucinogenic mushroom diversity.</title>
        <authorList>
            <person name="Reynolds H.T."/>
            <person name="Vijayakumar V."/>
            <person name="Gluck-Thaler E."/>
            <person name="Korotkin H.B."/>
            <person name="Matheny P.B."/>
            <person name="Slot J.C."/>
        </authorList>
    </citation>
    <scope>NUCLEOTIDE SEQUENCE [LARGE SCALE GENOMIC DNA]</scope>
    <source>
        <strain evidence="15 16">2631</strain>
    </source>
</reference>
<gene>
    <name evidence="15" type="ORF">CVT25_010576</name>
</gene>
<dbReference type="PANTHER" id="PTHR14218">
    <property type="entry name" value="PROTEASE S8 TRIPEPTIDYL PEPTIDASE I CLN2"/>
    <property type="match status" value="1"/>
</dbReference>
<protein>
    <recommendedName>
        <fullName evidence="4">tripeptidyl-peptidase II</fullName>
        <ecNumber evidence="4">3.4.14.10</ecNumber>
    </recommendedName>
</protein>
<keyword evidence="6 11" id="KW-0479">Metal-binding</keyword>
<dbReference type="GO" id="GO:0008240">
    <property type="term" value="F:tripeptidyl-peptidase activity"/>
    <property type="evidence" value="ECO:0007669"/>
    <property type="project" value="UniProtKB-EC"/>
</dbReference>
<feature type="binding site" evidence="11">
    <location>
        <position position="635"/>
    </location>
    <ligand>
        <name>Ca(2+)</name>
        <dbReference type="ChEBI" id="CHEBI:29108"/>
    </ligand>
</feature>
<feature type="signal peptide" evidence="13">
    <location>
        <begin position="1"/>
        <end position="20"/>
    </location>
</feature>
<keyword evidence="7" id="KW-0378">Hydrolase</keyword>
<comment type="function">
    <text evidence="2">Secreted tripeptidyl-peptidase which degrades proteins at acidic pHs and is involved in virulence.</text>
</comment>
<dbReference type="CDD" id="cd04056">
    <property type="entry name" value="Peptidases_S53"/>
    <property type="match status" value="1"/>
</dbReference>
<keyword evidence="5" id="KW-0645">Protease</keyword>
<comment type="catalytic activity">
    <reaction evidence="1">
        <text>Release of an N-terminal tripeptide from a polypeptide.</text>
        <dbReference type="EC" id="3.4.14.10"/>
    </reaction>
</comment>
<evidence type="ECO:0000313" key="15">
    <source>
        <dbReference type="EMBL" id="PPQ78612.1"/>
    </source>
</evidence>
<evidence type="ECO:0000256" key="12">
    <source>
        <dbReference type="SAM" id="MobiDB-lite"/>
    </source>
</evidence>
<dbReference type="Proteomes" id="UP000283269">
    <property type="component" value="Unassembled WGS sequence"/>
</dbReference>
<evidence type="ECO:0000259" key="14">
    <source>
        <dbReference type="PROSITE" id="PS51695"/>
    </source>
</evidence>
<comment type="caution">
    <text evidence="11">Lacks conserved residue(s) required for the propagation of feature annotation.</text>
</comment>
<sequence>MKHTIGFLSLLSALFGGAAASPLLPRYGDYVVHERRDFFPDAQPVRRLEGHIVVPLRIGLKQQNLDTLSVHLMAVSDPESPTYGEHWSPERVVEAFAPSADTHDAVRAWLVDSGFDAGRLSVSHNKAWIEVKGATALEAEELLNTEYHIFEHDGEEHVACHEYSLPAGIAEHIDIITPTVQSNTKLVKSGGSRRPESSKYRRSIAPQHQNIEARASVTTNGSLAGCDTAVVPSCLQTLYNMTYTPNATDRNTFGIVTYYPDTYLQSDLDTFFRNFSPSLVGVAPKFVSINGGSIEVDANSDVGEDGWILEYAMTLTQPQPVQFLQSGNAQIGPISSFSFNDWLDAVDGSYCTSDGGDDFTFDPQLPNPLPGGFKDHSCGTVKSPNVVSNSQGLHEFQYSEFYRQRQCNEFGKLGLMGVTILYSAGNTGTAGTQSGYCLDDNGSMNLNATHFNPNWPASCPWITAVGGTQVKANASATDPFPEEVWNQDMTMGFFESGGGGFSNHFARPSYQKDAVDNYLKFLTKTNPASLKHFNVNGRAYPDISANANMFVNIDNGSVSIDSGTSGATPTVASIITLVNDARISAGKKPVGFINPTIYSPAFQSAFNDIVDGTNQGCKGLQGDRGGGFNATKGWDPASGVGTPNLGKLIERWLALP</sequence>
<keyword evidence="10" id="KW-0865">Zymogen</keyword>
<organism evidence="15 16">
    <name type="scientific">Psilocybe cyanescens</name>
    <dbReference type="NCBI Taxonomy" id="93625"/>
    <lineage>
        <taxon>Eukaryota</taxon>
        <taxon>Fungi</taxon>
        <taxon>Dikarya</taxon>
        <taxon>Basidiomycota</taxon>
        <taxon>Agaricomycotina</taxon>
        <taxon>Agaricomycetes</taxon>
        <taxon>Agaricomycetidae</taxon>
        <taxon>Agaricales</taxon>
        <taxon>Agaricineae</taxon>
        <taxon>Strophariaceae</taxon>
        <taxon>Psilocybe</taxon>
    </lineage>
</organism>
<evidence type="ECO:0000256" key="8">
    <source>
        <dbReference type="ARBA" id="ARBA00022825"/>
    </source>
</evidence>
<keyword evidence="8" id="KW-0720">Serine protease</keyword>
<evidence type="ECO:0000256" key="11">
    <source>
        <dbReference type="PROSITE-ProRule" id="PRU01032"/>
    </source>
</evidence>
<evidence type="ECO:0000256" key="4">
    <source>
        <dbReference type="ARBA" id="ARBA00012462"/>
    </source>
</evidence>
<keyword evidence="16" id="KW-1185">Reference proteome</keyword>
<dbReference type="InterPro" id="IPR036852">
    <property type="entry name" value="Peptidase_S8/S53_dom_sf"/>
</dbReference>
<dbReference type="AlphaFoldDB" id="A0A409WJD7"/>
<dbReference type="GO" id="GO:0006508">
    <property type="term" value="P:proteolysis"/>
    <property type="evidence" value="ECO:0007669"/>
    <property type="project" value="UniProtKB-KW"/>
</dbReference>
<dbReference type="EC" id="3.4.14.10" evidence="4"/>
<dbReference type="InterPro" id="IPR050819">
    <property type="entry name" value="Tripeptidyl-peptidase_I"/>
</dbReference>
<evidence type="ECO:0000256" key="5">
    <source>
        <dbReference type="ARBA" id="ARBA00022670"/>
    </source>
</evidence>
<evidence type="ECO:0000256" key="1">
    <source>
        <dbReference type="ARBA" id="ARBA00001910"/>
    </source>
</evidence>
<dbReference type="Pfam" id="PF09286">
    <property type="entry name" value="Pro-kuma_activ"/>
    <property type="match status" value="1"/>
</dbReference>
<dbReference type="SUPFAM" id="SSF52743">
    <property type="entry name" value="Subtilisin-like"/>
    <property type="match status" value="1"/>
</dbReference>
<feature type="binding site" evidence="11">
    <location>
        <position position="609"/>
    </location>
    <ligand>
        <name>Ca(2+)</name>
        <dbReference type="ChEBI" id="CHEBI:29108"/>
    </ligand>
</feature>
<evidence type="ECO:0000256" key="10">
    <source>
        <dbReference type="ARBA" id="ARBA00023145"/>
    </source>
</evidence>
<dbReference type="InterPro" id="IPR015366">
    <property type="entry name" value="S53_propep"/>
</dbReference>
<dbReference type="PANTHER" id="PTHR14218:SF19">
    <property type="entry name" value="SERINE PROTEASE AORO, PUTATIVE (AFU_ORTHOLOGUE AFUA_6G10250)-RELATED"/>
    <property type="match status" value="1"/>
</dbReference>
<evidence type="ECO:0000256" key="13">
    <source>
        <dbReference type="SAM" id="SignalP"/>
    </source>
</evidence>
<dbReference type="GO" id="GO:0046872">
    <property type="term" value="F:metal ion binding"/>
    <property type="evidence" value="ECO:0007669"/>
    <property type="project" value="UniProtKB-UniRule"/>
</dbReference>
<dbReference type="InterPro" id="IPR030400">
    <property type="entry name" value="Sedolisin_dom"/>
</dbReference>
<comment type="caution">
    <text evidence="15">The sequence shown here is derived from an EMBL/GenBank/DDBJ whole genome shotgun (WGS) entry which is preliminary data.</text>
</comment>
<dbReference type="CDD" id="cd11377">
    <property type="entry name" value="Pro-peptidase_S53"/>
    <property type="match status" value="1"/>
</dbReference>
<proteinExistence type="predicted"/>
<accession>A0A409WJD7</accession>
<dbReference type="SUPFAM" id="SSF54897">
    <property type="entry name" value="Protease propeptides/inhibitors"/>
    <property type="match status" value="1"/>
</dbReference>
<evidence type="ECO:0000256" key="3">
    <source>
        <dbReference type="ARBA" id="ARBA00004239"/>
    </source>
</evidence>
<dbReference type="InterPro" id="IPR000209">
    <property type="entry name" value="Peptidase_S8/S53_dom"/>
</dbReference>
<keyword evidence="13" id="KW-0732">Signal</keyword>
<dbReference type="EMBL" id="NHYD01003412">
    <property type="protein sequence ID" value="PPQ78612.1"/>
    <property type="molecule type" value="Genomic_DNA"/>
</dbReference>
<dbReference type="PROSITE" id="PS51695">
    <property type="entry name" value="SEDOLISIN"/>
    <property type="match status" value="1"/>
</dbReference>
<evidence type="ECO:0000256" key="7">
    <source>
        <dbReference type="ARBA" id="ARBA00022801"/>
    </source>
</evidence>
<dbReference type="Pfam" id="PF00082">
    <property type="entry name" value="Peptidase_S8"/>
    <property type="match status" value="1"/>
</dbReference>
<feature type="chain" id="PRO_5019365732" description="tripeptidyl-peptidase II" evidence="13">
    <location>
        <begin position="21"/>
        <end position="656"/>
    </location>
</feature>
<dbReference type="STRING" id="93625.A0A409WJD7"/>
<feature type="region of interest" description="Disordered" evidence="12">
    <location>
        <begin position="184"/>
        <end position="203"/>
    </location>
</feature>
<feature type="binding site" evidence="11">
    <location>
        <position position="608"/>
    </location>
    <ligand>
        <name>Ca(2+)</name>
        <dbReference type="ChEBI" id="CHEBI:29108"/>
    </ligand>
</feature>
<dbReference type="OrthoDB" id="409122at2759"/>
<evidence type="ECO:0000256" key="2">
    <source>
        <dbReference type="ARBA" id="ARBA00002451"/>
    </source>
</evidence>
<evidence type="ECO:0000256" key="9">
    <source>
        <dbReference type="ARBA" id="ARBA00022837"/>
    </source>
</evidence>
<name>A0A409WJD7_PSICY</name>
<dbReference type="GO" id="GO:0005576">
    <property type="term" value="C:extracellular region"/>
    <property type="evidence" value="ECO:0007669"/>
    <property type="project" value="UniProtKB-SubCell"/>
</dbReference>
<feature type="domain" description="Peptidase S53" evidence="14">
    <location>
        <begin position="229"/>
        <end position="655"/>
    </location>
</feature>
<evidence type="ECO:0000256" key="6">
    <source>
        <dbReference type="ARBA" id="ARBA00022723"/>
    </source>
</evidence>
<dbReference type="SMART" id="SM00944">
    <property type="entry name" value="Pro-kuma_activ"/>
    <property type="match status" value="1"/>
</dbReference>
<comment type="subcellular location">
    <subcellularLocation>
        <location evidence="3">Secreted</location>
        <location evidence="3">Extracellular space</location>
    </subcellularLocation>
</comment>
<dbReference type="InParanoid" id="A0A409WJD7"/>
<dbReference type="GO" id="GO:0004252">
    <property type="term" value="F:serine-type endopeptidase activity"/>
    <property type="evidence" value="ECO:0007669"/>
    <property type="project" value="InterPro"/>
</dbReference>
<keyword evidence="9 11" id="KW-0106">Calcium</keyword>
<evidence type="ECO:0000313" key="16">
    <source>
        <dbReference type="Proteomes" id="UP000283269"/>
    </source>
</evidence>
<feature type="binding site" evidence="11">
    <location>
        <position position="633"/>
    </location>
    <ligand>
        <name>Ca(2+)</name>
        <dbReference type="ChEBI" id="CHEBI:29108"/>
    </ligand>
</feature>